<dbReference type="InterPro" id="IPR027921">
    <property type="entry name" value="NOPCHAP1"/>
</dbReference>
<feature type="compositionally biased region" description="Low complexity" evidence="1">
    <location>
        <begin position="99"/>
        <end position="127"/>
    </location>
</feature>
<dbReference type="AlphaFoldDB" id="A0A8K0PLF8"/>
<feature type="compositionally biased region" description="Acidic residues" evidence="1">
    <location>
        <begin position="202"/>
        <end position="213"/>
    </location>
</feature>
<organism evidence="2 3">
    <name type="scientific">Elsinoe batatas</name>
    <dbReference type="NCBI Taxonomy" id="2601811"/>
    <lineage>
        <taxon>Eukaryota</taxon>
        <taxon>Fungi</taxon>
        <taxon>Dikarya</taxon>
        <taxon>Ascomycota</taxon>
        <taxon>Pezizomycotina</taxon>
        <taxon>Dothideomycetes</taxon>
        <taxon>Dothideomycetidae</taxon>
        <taxon>Myriangiales</taxon>
        <taxon>Elsinoaceae</taxon>
        <taxon>Elsinoe</taxon>
    </lineage>
</organism>
<evidence type="ECO:0000256" key="1">
    <source>
        <dbReference type="SAM" id="MobiDB-lite"/>
    </source>
</evidence>
<comment type="caution">
    <text evidence="2">The sequence shown here is derived from an EMBL/GenBank/DDBJ whole genome shotgun (WGS) entry which is preliminary data.</text>
</comment>
<feature type="compositionally biased region" description="Acidic residues" evidence="1">
    <location>
        <begin position="38"/>
        <end position="64"/>
    </location>
</feature>
<feature type="region of interest" description="Disordered" evidence="1">
    <location>
        <begin position="195"/>
        <end position="223"/>
    </location>
</feature>
<protein>
    <submittedName>
        <fullName evidence="2">Uncharacterized protein</fullName>
    </submittedName>
</protein>
<proteinExistence type="predicted"/>
<name>A0A8K0PLF8_9PEZI</name>
<dbReference type="GO" id="GO:0000492">
    <property type="term" value="P:box C/D snoRNP assembly"/>
    <property type="evidence" value="ECO:0007669"/>
    <property type="project" value="InterPro"/>
</dbReference>
<dbReference type="EMBL" id="JAESVG020000001">
    <property type="protein sequence ID" value="KAG8631648.1"/>
    <property type="molecule type" value="Genomic_DNA"/>
</dbReference>
<evidence type="ECO:0000313" key="3">
    <source>
        <dbReference type="Proteomes" id="UP000809789"/>
    </source>
</evidence>
<gene>
    <name evidence="2" type="ORF">KVT40_000788</name>
</gene>
<reference evidence="2" key="1">
    <citation type="submission" date="2021-07" db="EMBL/GenBank/DDBJ databases">
        <title>Elsinoe batatas strain:CRI-CJ2 Genome sequencing and assembly.</title>
        <authorList>
            <person name="Huang L."/>
        </authorList>
    </citation>
    <scope>NUCLEOTIDE SEQUENCE</scope>
    <source>
        <strain evidence="2">CRI-CJ2</strain>
    </source>
</reference>
<dbReference type="OrthoDB" id="1112980at2759"/>
<feature type="compositionally biased region" description="Basic and acidic residues" evidence="1">
    <location>
        <begin position="1"/>
        <end position="15"/>
    </location>
</feature>
<feature type="region of interest" description="Disordered" evidence="1">
    <location>
        <begin position="1"/>
        <end position="133"/>
    </location>
</feature>
<accession>A0A8K0PLF8</accession>
<keyword evidence="3" id="KW-1185">Reference proteome</keyword>
<dbReference type="PANTHER" id="PTHR38489:SF1">
    <property type="entry name" value="HISTONE CHAPERONE DOMAIN-CONTAINING PROTEIN"/>
    <property type="match status" value="1"/>
</dbReference>
<dbReference type="PANTHER" id="PTHR38489">
    <property type="entry name" value="HISTONE CHAPERONE DOMAIN-CONTAINING PROTEIN"/>
    <property type="match status" value="1"/>
</dbReference>
<sequence length="251" mass="26944">MDPDRAHPKRIRLDGPVRQAQGAPPSPSPSDITSDSSSFEESDVDSSMDSTSEEEEDSEEDSNNSDDSHDAPSISHLRNDLLQSHMQASHTTPSDTGIPSPASGASLPSGDIDSSSTDTRRTTTGSGHLPGVISQTLNKGKLISARLDSLLHDFKASNAELDELKKQGRLDEVAIDKVDEGEAYIEMNLGLGVLEEQRGDVTSDEEDEDEDTSEAAGKNLEGPKETYFLEKLMDVSGTKRKAMVQAVDDTG</sequence>
<dbReference type="Pfam" id="PF15370">
    <property type="entry name" value="NOPCHAP1"/>
    <property type="match status" value="1"/>
</dbReference>
<evidence type="ECO:0000313" key="2">
    <source>
        <dbReference type="EMBL" id="KAG8631648.1"/>
    </source>
</evidence>
<dbReference type="Proteomes" id="UP000809789">
    <property type="component" value="Unassembled WGS sequence"/>
</dbReference>
<feature type="compositionally biased region" description="Polar residues" evidence="1">
    <location>
        <begin position="81"/>
        <end position="97"/>
    </location>
</feature>